<accession>A0ABV2UMD2</accession>
<dbReference type="PANTHER" id="PTHR43899">
    <property type="entry name" value="RH59310P"/>
    <property type="match status" value="1"/>
</dbReference>
<dbReference type="Proteomes" id="UP001550044">
    <property type="component" value="Unassembled WGS sequence"/>
</dbReference>
<evidence type="ECO:0000256" key="3">
    <source>
        <dbReference type="ARBA" id="ARBA00023002"/>
    </source>
</evidence>
<dbReference type="PANTHER" id="PTHR43899:SF13">
    <property type="entry name" value="RH59310P"/>
    <property type="match status" value="1"/>
</dbReference>
<dbReference type="PRINTS" id="PR00081">
    <property type="entry name" value="GDHRDH"/>
</dbReference>
<dbReference type="PROSITE" id="PS00061">
    <property type="entry name" value="ADH_SHORT"/>
    <property type="match status" value="1"/>
</dbReference>
<evidence type="ECO:0000256" key="2">
    <source>
        <dbReference type="ARBA" id="ARBA00006484"/>
    </source>
</evidence>
<dbReference type="EMBL" id="JBEXIP010000081">
    <property type="protein sequence ID" value="MET8439005.1"/>
    <property type="molecule type" value="Genomic_DNA"/>
</dbReference>
<comment type="similarity">
    <text evidence="2">Belongs to the short-chain dehydrogenases/reductases (SDR) family.</text>
</comment>
<protein>
    <submittedName>
        <fullName evidence="5">SDR family NAD(P)-dependent oxidoreductase</fullName>
    </submittedName>
</protein>
<dbReference type="InterPro" id="IPR020904">
    <property type="entry name" value="Sc_DH/Rdtase_CS"/>
</dbReference>
<evidence type="ECO:0000313" key="6">
    <source>
        <dbReference type="Proteomes" id="UP001550044"/>
    </source>
</evidence>
<evidence type="ECO:0000256" key="1">
    <source>
        <dbReference type="ARBA" id="ARBA00004240"/>
    </source>
</evidence>
<dbReference type="InterPro" id="IPR002347">
    <property type="entry name" value="SDR_fam"/>
</dbReference>
<dbReference type="Pfam" id="PF00106">
    <property type="entry name" value="adh_short"/>
    <property type="match status" value="1"/>
</dbReference>
<dbReference type="InterPro" id="IPR051019">
    <property type="entry name" value="VLCFA-Steroid_DH"/>
</dbReference>
<comment type="subcellular location">
    <subcellularLocation>
        <location evidence="1">Endoplasmic reticulum</location>
    </subcellularLocation>
</comment>
<name>A0ABV2UMD2_9ACTN</name>
<comment type="caution">
    <text evidence="5">The sequence shown here is derived from an EMBL/GenBank/DDBJ whole genome shotgun (WGS) entry which is preliminary data.</text>
</comment>
<keyword evidence="6" id="KW-1185">Reference proteome</keyword>
<organism evidence="5 6">
    <name type="scientific">Streptomyces sp. 900116325</name>
    <dbReference type="NCBI Taxonomy" id="3154295"/>
    <lineage>
        <taxon>Bacteria</taxon>
        <taxon>Bacillati</taxon>
        <taxon>Actinomycetota</taxon>
        <taxon>Actinomycetes</taxon>
        <taxon>Kitasatosporales</taxon>
        <taxon>Streptomycetaceae</taxon>
        <taxon>Streptomyces</taxon>
    </lineage>
</organism>
<dbReference type="RefSeq" id="WP_356713429.1">
    <property type="nucleotide sequence ID" value="NZ_JBEXIP010000081.1"/>
</dbReference>
<feature type="compositionally biased region" description="Polar residues" evidence="4">
    <location>
        <begin position="60"/>
        <end position="77"/>
    </location>
</feature>
<keyword evidence="3" id="KW-0560">Oxidoreductase</keyword>
<evidence type="ECO:0000313" key="5">
    <source>
        <dbReference type="EMBL" id="MET8439005.1"/>
    </source>
</evidence>
<dbReference type="SUPFAM" id="SSF51735">
    <property type="entry name" value="NAD(P)-binding Rossmann-fold domains"/>
    <property type="match status" value="1"/>
</dbReference>
<sequence>MKDLHTAYGQYAVVTGASAGIGAEFAGQLAAQGLNLVLVRVASRSCRRSVTGSVPPTALPSRSSNLTSAAKEPSTNCAPHLAPRRRCPGRQRRDRDRRPVPRHPSAEASALINLNLAMPTQLAHVYGRLFRQKRRGAIILLSSAVGFSPVPYVANYSTAKSYIANLGQALRFELKKSGVDVLVLAPGPTKTEVSPTPTASTSRSCPCRQCPQRVVRTPLRKLGRKSLVIPGRPNWINDFLGKHLIGRGLQTAMFGTLVRRALVPKKPVH</sequence>
<proteinExistence type="inferred from homology"/>
<feature type="region of interest" description="Disordered" evidence="4">
    <location>
        <begin position="49"/>
        <end position="105"/>
    </location>
</feature>
<dbReference type="Gene3D" id="3.40.50.720">
    <property type="entry name" value="NAD(P)-binding Rossmann-like Domain"/>
    <property type="match status" value="2"/>
</dbReference>
<reference evidence="5 6" key="1">
    <citation type="submission" date="2024-06" db="EMBL/GenBank/DDBJ databases">
        <title>The Natural Products Discovery Center: Release of the First 8490 Sequenced Strains for Exploring Actinobacteria Biosynthetic Diversity.</title>
        <authorList>
            <person name="Kalkreuter E."/>
            <person name="Kautsar S.A."/>
            <person name="Yang D."/>
            <person name="Bader C.D."/>
            <person name="Teijaro C.N."/>
            <person name="Fluegel L."/>
            <person name="Davis C.M."/>
            <person name="Simpson J.R."/>
            <person name="Lauterbach L."/>
            <person name="Steele A.D."/>
            <person name="Gui C."/>
            <person name="Meng S."/>
            <person name="Li G."/>
            <person name="Viehrig K."/>
            <person name="Ye F."/>
            <person name="Su P."/>
            <person name="Kiefer A.F."/>
            <person name="Nichols A."/>
            <person name="Cepeda A.J."/>
            <person name="Yan W."/>
            <person name="Fan B."/>
            <person name="Jiang Y."/>
            <person name="Adhikari A."/>
            <person name="Zheng C.-J."/>
            <person name="Schuster L."/>
            <person name="Cowan T.M."/>
            <person name="Smanski M.J."/>
            <person name="Chevrette M.G."/>
            <person name="De Carvalho L.P.S."/>
            <person name="Shen B."/>
        </authorList>
    </citation>
    <scope>NUCLEOTIDE SEQUENCE [LARGE SCALE GENOMIC DNA]</scope>
    <source>
        <strain evidence="5 6">NPDC005137</strain>
    </source>
</reference>
<gene>
    <name evidence="5" type="ORF">ABZV61_41365</name>
</gene>
<dbReference type="InterPro" id="IPR036291">
    <property type="entry name" value="NAD(P)-bd_dom_sf"/>
</dbReference>
<evidence type="ECO:0000256" key="4">
    <source>
        <dbReference type="SAM" id="MobiDB-lite"/>
    </source>
</evidence>